<protein>
    <submittedName>
        <fullName evidence="3">Uncharacterized protein</fullName>
    </submittedName>
</protein>
<evidence type="ECO:0000313" key="3">
    <source>
        <dbReference type="EMBL" id="MBD2504523.1"/>
    </source>
</evidence>
<dbReference type="EMBL" id="JACJSG010000053">
    <property type="protein sequence ID" value="MBD2504523.1"/>
    <property type="molecule type" value="Genomic_DNA"/>
</dbReference>
<dbReference type="Proteomes" id="UP000661112">
    <property type="component" value="Unassembled WGS sequence"/>
</dbReference>
<keyword evidence="2" id="KW-0732">Signal</keyword>
<dbReference type="RefSeq" id="WP_190478407.1">
    <property type="nucleotide sequence ID" value="NZ_JACJSG010000053.1"/>
</dbReference>
<reference evidence="3 4" key="1">
    <citation type="journal article" date="2020" name="ISME J.">
        <title>Comparative genomics reveals insights into cyanobacterial evolution and habitat adaptation.</title>
        <authorList>
            <person name="Chen M.Y."/>
            <person name="Teng W.K."/>
            <person name="Zhao L."/>
            <person name="Hu C.X."/>
            <person name="Zhou Y.K."/>
            <person name="Han B.P."/>
            <person name="Song L.R."/>
            <person name="Shu W.S."/>
        </authorList>
    </citation>
    <scope>NUCLEOTIDE SEQUENCE [LARGE SCALE GENOMIC DNA]</scope>
    <source>
        <strain evidence="3 4">FACHB-119</strain>
    </source>
</reference>
<feature type="signal peptide" evidence="2">
    <location>
        <begin position="1"/>
        <end position="21"/>
    </location>
</feature>
<evidence type="ECO:0000313" key="4">
    <source>
        <dbReference type="Proteomes" id="UP000661112"/>
    </source>
</evidence>
<evidence type="ECO:0000256" key="2">
    <source>
        <dbReference type="SAM" id="SignalP"/>
    </source>
</evidence>
<feature type="transmembrane region" description="Helical" evidence="1">
    <location>
        <begin position="57"/>
        <end position="79"/>
    </location>
</feature>
<gene>
    <name evidence="3" type="ORF">H6G83_28595</name>
</gene>
<keyword evidence="4" id="KW-1185">Reference proteome</keyword>
<evidence type="ECO:0000256" key="1">
    <source>
        <dbReference type="SAM" id="Phobius"/>
    </source>
</evidence>
<keyword evidence="1" id="KW-1133">Transmembrane helix</keyword>
<comment type="caution">
    <text evidence="3">The sequence shown here is derived from an EMBL/GenBank/DDBJ whole genome shotgun (WGS) entry which is preliminary data.</text>
</comment>
<keyword evidence="1" id="KW-0812">Transmembrane</keyword>
<organism evidence="3 4">
    <name type="scientific">Anabaena azotica FACHB-119</name>
    <dbReference type="NCBI Taxonomy" id="947527"/>
    <lineage>
        <taxon>Bacteria</taxon>
        <taxon>Bacillati</taxon>
        <taxon>Cyanobacteriota</taxon>
        <taxon>Cyanophyceae</taxon>
        <taxon>Nostocales</taxon>
        <taxon>Nostocaceae</taxon>
        <taxon>Anabaena</taxon>
        <taxon>Anabaena azotica</taxon>
    </lineage>
</organism>
<keyword evidence="1" id="KW-0472">Membrane</keyword>
<name>A0ABR8DDE9_9NOST</name>
<feature type="chain" id="PRO_5045282278" evidence="2">
    <location>
        <begin position="22"/>
        <end position="82"/>
    </location>
</feature>
<proteinExistence type="predicted"/>
<sequence>MTKNKVLICTFFALSSGFFGAYMGSQITFMLHSQRCQNQPWAMKELCNFWVTPGATWQGSTTGIWVGTILGAFAGGLFIREN</sequence>
<accession>A0ABR8DDE9</accession>